<feature type="domain" description="Fungal lipase-type" evidence="2">
    <location>
        <begin position="2"/>
        <end position="73"/>
    </location>
</feature>
<keyword evidence="3" id="KW-1185">Reference proteome</keyword>
<keyword evidence="1" id="KW-0472">Membrane</keyword>
<keyword evidence="1" id="KW-0812">Transmembrane</keyword>
<dbReference type="Proteomes" id="UP000046393">
    <property type="component" value="Unplaced"/>
</dbReference>
<evidence type="ECO:0000259" key="2">
    <source>
        <dbReference type="Pfam" id="PF01764"/>
    </source>
</evidence>
<reference evidence="4" key="1">
    <citation type="submission" date="2016-04" db="UniProtKB">
        <authorList>
            <consortium name="WormBaseParasite"/>
        </authorList>
    </citation>
    <scope>IDENTIFICATION</scope>
</reference>
<feature type="transmembrane region" description="Helical" evidence="1">
    <location>
        <begin position="6"/>
        <end position="26"/>
    </location>
</feature>
<dbReference type="STRING" id="451379.A0A0N5AK44"/>
<dbReference type="Gene3D" id="3.40.50.1820">
    <property type="entry name" value="alpha/beta hydrolase"/>
    <property type="match status" value="1"/>
</dbReference>
<name>A0A0N5AK44_9BILA</name>
<accession>A0A0N5AK44</accession>
<proteinExistence type="predicted"/>
<dbReference type="GO" id="GO:0006629">
    <property type="term" value="P:lipid metabolic process"/>
    <property type="evidence" value="ECO:0007669"/>
    <property type="project" value="InterPro"/>
</dbReference>
<dbReference type="WBParaSite" id="SMUV_0000485301-mRNA-1">
    <property type="protein sequence ID" value="SMUV_0000485301-mRNA-1"/>
    <property type="gene ID" value="SMUV_0000485301"/>
</dbReference>
<evidence type="ECO:0000313" key="3">
    <source>
        <dbReference type="Proteomes" id="UP000046393"/>
    </source>
</evidence>
<evidence type="ECO:0000313" key="4">
    <source>
        <dbReference type="WBParaSite" id="SMUV_0000485301-mRNA-1"/>
    </source>
</evidence>
<organism evidence="3 4">
    <name type="scientific">Syphacia muris</name>
    <dbReference type="NCBI Taxonomy" id="451379"/>
    <lineage>
        <taxon>Eukaryota</taxon>
        <taxon>Metazoa</taxon>
        <taxon>Ecdysozoa</taxon>
        <taxon>Nematoda</taxon>
        <taxon>Chromadorea</taxon>
        <taxon>Rhabditida</taxon>
        <taxon>Spirurina</taxon>
        <taxon>Oxyuridomorpha</taxon>
        <taxon>Oxyuroidea</taxon>
        <taxon>Oxyuridae</taxon>
        <taxon>Syphacia</taxon>
    </lineage>
</organism>
<dbReference type="AlphaFoldDB" id="A0A0N5AK44"/>
<dbReference type="InterPro" id="IPR002921">
    <property type="entry name" value="Fungal_lipase-type"/>
</dbReference>
<dbReference type="InterPro" id="IPR029058">
    <property type="entry name" value="AB_hydrolase_fold"/>
</dbReference>
<sequence length="90" mass="10631">LQVTGISLGGTLATLASHVVVVKRIFKRDKIKLITYGEPRVFDREFSKIHDYMVPYSYRVVYGRDLIPHLAPLFLGFYHRRYEVYHSRFI</sequence>
<dbReference type="PANTHER" id="PTHR45908">
    <property type="entry name" value="PROTEIN CBG11750-RELATED"/>
    <property type="match status" value="1"/>
</dbReference>
<keyword evidence="1" id="KW-1133">Transmembrane helix</keyword>
<dbReference type="Pfam" id="PF01764">
    <property type="entry name" value="Lipase_3"/>
    <property type="match status" value="1"/>
</dbReference>
<dbReference type="SUPFAM" id="SSF53474">
    <property type="entry name" value="alpha/beta-Hydrolases"/>
    <property type="match status" value="1"/>
</dbReference>
<protein>
    <submittedName>
        <fullName evidence="4">Lipase_3 domain-containing protein</fullName>
    </submittedName>
</protein>
<evidence type="ECO:0000256" key="1">
    <source>
        <dbReference type="SAM" id="Phobius"/>
    </source>
</evidence>